<proteinExistence type="predicted"/>
<dbReference type="PROSITE" id="PS51257">
    <property type="entry name" value="PROKAR_LIPOPROTEIN"/>
    <property type="match status" value="1"/>
</dbReference>
<dbReference type="Proteomes" id="UP000092634">
    <property type="component" value="Unassembled WGS sequence"/>
</dbReference>
<dbReference type="EMBL" id="MAQB02000006">
    <property type="protein sequence ID" value="OFJ47211.1"/>
    <property type="molecule type" value="Genomic_DNA"/>
</dbReference>
<evidence type="ECO:0000313" key="3">
    <source>
        <dbReference type="Proteomes" id="UP000092634"/>
    </source>
</evidence>
<name>A0A1E8PLK9_9BURK</name>
<comment type="caution">
    <text evidence="2">The sequence shown here is derived from an EMBL/GenBank/DDBJ whole genome shotgun (WGS) entry which is preliminary data.</text>
</comment>
<keyword evidence="1" id="KW-0732">Signal</keyword>
<dbReference type="AlphaFoldDB" id="A0A1E8PLK9"/>
<evidence type="ECO:0000313" key="2">
    <source>
        <dbReference type="EMBL" id="OFJ47211.1"/>
    </source>
</evidence>
<feature type="signal peptide" evidence="1">
    <location>
        <begin position="1"/>
        <end position="20"/>
    </location>
</feature>
<accession>A0A1E8PLK9</accession>
<gene>
    <name evidence="2" type="ORF">BA896_015350</name>
</gene>
<reference evidence="2 3" key="1">
    <citation type="submission" date="2016-10" db="EMBL/GenBank/DDBJ databases">
        <title>Updated version of Genome Assembly of Janthinobacterium lividum ERGS5:01.</title>
        <authorList>
            <person name="Kumar R."/>
            <person name="Acharya V."/>
            <person name="Singh D."/>
        </authorList>
    </citation>
    <scope>NUCLEOTIDE SEQUENCE [LARGE SCALE GENOMIC DNA]</scope>
    <source>
        <strain evidence="2 3">ERGS5:01</strain>
    </source>
</reference>
<evidence type="ECO:0000256" key="1">
    <source>
        <dbReference type="SAM" id="SignalP"/>
    </source>
</evidence>
<evidence type="ECO:0008006" key="4">
    <source>
        <dbReference type="Google" id="ProtNLM"/>
    </source>
</evidence>
<sequence>MKSLLRAAGTLALTVLMALAGCSEERHRLDRHLAQLHPDTVTALPEMGWPAGTLLCPLTTYQSDLDGSEPPADKVNAFLAQKQFLGDEGYWSLILVKPAPADDNSIEQLIFKRAEFDVINDATTLKRDAETVPAGFAPQTCVPVERARVLLTRTRGSHRKLVIFGTA</sequence>
<organism evidence="2 3">
    <name type="scientific">Janthinobacterium lividum</name>
    <dbReference type="NCBI Taxonomy" id="29581"/>
    <lineage>
        <taxon>Bacteria</taxon>
        <taxon>Pseudomonadati</taxon>
        <taxon>Pseudomonadota</taxon>
        <taxon>Betaproteobacteria</taxon>
        <taxon>Burkholderiales</taxon>
        <taxon>Oxalobacteraceae</taxon>
        <taxon>Janthinobacterium</taxon>
    </lineage>
</organism>
<feature type="chain" id="PRO_5009214430" description="Lipoprotein" evidence="1">
    <location>
        <begin position="21"/>
        <end position="167"/>
    </location>
</feature>
<protein>
    <recommendedName>
        <fullName evidence="4">Lipoprotein</fullName>
    </recommendedName>
</protein>